<keyword evidence="7" id="KW-0472">Membrane</keyword>
<dbReference type="PANTHER" id="PTHR43289">
    <property type="entry name" value="MITOGEN-ACTIVATED PROTEIN KINASE KINASE KINASE 20-RELATED"/>
    <property type="match status" value="1"/>
</dbReference>
<accession>A0ABV9DZ21</accession>
<dbReference type="PROSITE" id="PS50011">
    <property type="entry name" value="PROTEIN_KINASE_DOM"/>
    <property type="match status" value="1"/>
</dbReference>
<keyword evidence="7" id="KW-0812">Transmembrane</keyword>
<dbReference type="Pfam" id="PF00069">
    <property type="entry name" value="Pkinase"/>
    <property type="match status" value="1"/>
</dbReference>
<evidence type="ECO:0000259" key="8">
    <source>
        <dbReference type="PROSITE" id="PS50011"/>
    </source>
</evidence>
<sequence length="492" mass="50926">MSHPPREGDPAQVGPYQVQGRLGGGGMGQVFLGRSRGGRPVAVKVVRPELADDPAFRRRFAAEVEAARRVGGFYTAQVVDADPDAEQPWLATAYIPGPSLHLAVAEYGPLPAESAAVLGAGLAEGLAAVHDKGLVHRDLKPANVILAEDGPRLIDFGIARAMDATSYTQTHTVLGTAAFMSPEQARADAVGPPSDVFSLGCVLTFAATGHSPFGTGPAHAVAYRVVHEPPDLSGLPASLTDLVTACLAKDPADRPGVDEILRRLAPPRPAATGWLPADITAAITLRRTAVLGPDTPAPASASATKAALAARFLGDVKALITRRHAVAVAPDAPAPDPAPPRSRDRRQQPAQKTRATASDSQGRTTAFGWVVAAASAVAVVYFLIWPALSGDSEASASRAACDEAFHAIAAFERDHPTFDGSVGDDPAAQSAAMRLSDDLAAVSEEATDDNVSIAIHNQAVLIQSGSGPANTVWASYYADIVDSCDAVGADQK</sequence>
<evidence type="ECO:0000313" key="9">
    <source>
        <dbReference type="EMBL" id="MFC4563303.1"/>
    </source>
</evidence>
<feature type="region of interest" description="Disordered" evidence="6">
    <location>
        <begin position="327"/>
        <end position="360"/>
    </location>
</feature>
<dbReference type="Gene3D" id="1.10.510.10">
    <property type="entry name" value="Transferase(Phosphotransferase) domain 1"/>
    <property type="match status" value="1"/>
</dbReference>
<dbReference type="CDD" id="cd14014">
    <property type="entry name" value="STKc_PknB_like"/>
    <property type="match status" value="1"/>
</dbReference>
<keyword evidence="7" id="KW-1133">Transmembrane helix</keyword>
<dbReference type="InterPro" id="IPR008271">
    <property type="entry name" value="Ser/Thr_kinase_AS"/>
</dbReference>
<evidence type="ECO:0000256" key="2">
    <source>
        <dbReference type="ARBA" id="ARBA00022741"/>
    </source>
</evidence>
<evidence type="ECO:0000256" key="7">
    <source>
        <dbReference type="SAM" id="Phobius"/>
    </source>
</evidence>
<evidence type="ECO:0000256" key="3">
    <source>
        <dbReference type="ARBA" id="ARBA00022777"/>
    </source>
</evidence>
<evidence type="ECO:0000256" key="4">
    <source>
        <dbReference type="ARBA" id="ARBA00022840"/>
    </source>
</evidence>
<keyword evidence="2 5" id="KW-0547">Nucleotide-binding</keyword>
<dbReference type="InterPro" id="IPR017441">
    <property type="entry name" value="Protein_kinase_ATP_BS"/>
</dbReference>
<keyword evidence="4 5" id="KW-0067">ATP-binding</keyword>
<keyword evidence="3 9" id="KW-0418">Kinase</keyword>
<dbReference type="PROSITE" id="PS00108">
    <property type="entry name" value="PROTEIN_KINASE_ST"/>
    <property type="match status" value="1"/>
</dbReference>
<proteinExistence type="predicted"/>
<dbReference type="Gene3D" id="3.30.200.20">
    <property type="entry name" value="Phosphorylase Kinase, domain 1"/>
    <property type="match status" value="1"/>
</dbReference>
<protein>
    <submittedName>
        <fullName evidence="9">Protein kinase</fullName>
    </submittedName>
</protein>
<dbReference type="PROSITE" id="PS00107">
    <property type="entry name" value="PROTEIN_KINASE_ATP"/>
    <property type="match status" value="1"/>
</dbReference>
<gene>
    <name evidence="9" type="ORF">ACFO4E_15680</name>
</gene>
<reference evidence="10" key="1">
    <citation type="journal article" date="2019" name="Int. J. Syst. Evol. Microbiol.">
        <title>The Global Catalogue of Microorganisms (GCM) 10K type strain sequencing project: providing services to taxonomists for standard genome sequencing and annotation.</title>
        <authorList>
            <consortium name="The Broad Institute Genomics Platform"/>
            <consortium name="The Broad Institute Genome Sequencing Center for Infectious Disease"/>
            <person name="Wu L."/>
            <person name="Ma J."/>
        </authorList>
    </citation>
    <scope>NUCLEOTIDE SEQUENCE [LARGE SCALE GENOMIC DNA]</scope>
    <source>
        <strain evidence="10">XZYJ18</strain>
    </source>
</reference>
<dbReference type="PANTHER" id="PTHR43289:SF34">
    <property type="entry name" value="SERINE_THREONINE-PROTEIN KINASE YBDM-RELATED"/>
    <property type="match status" value="1"/>
</dbReference>
<keyword evidence="10" id="KW-1185">Reference proteome</keyword>
<dbReference type="Proteomes" id="UP001595923">
    <property type="component" value="Unassembled WGS sequence"/>
</dbReference>
<evidence type="ECO:0000256" key="5">
    <source>
        <dbReference type="PROSITE-ProRule" id="PRU10141"/>
    </source>
</evidence>
<evidence type="ECO:0000256" key="6">
    <source>
        <dbReference type="SAM" id="MobiDB-lite"/>
    </source>
</evidence>
<dbReference type="EMBL" id="JBHSFQ010000014">
    <property type="protein sequence ID" value="MFC4563303.1"/>
    <property type="molecule type" value="Genomic_DNA"/>
</dbReference>
<feature type="transmembrane region" description="Helical" evidence="7">
    <location>
        <begin position="366"/>
        <end position="388"/>
    </location>
</feature>
<dbReference type="InterPro" id="IPR000719">
    <property type="entry name" value="Prot_kinase_dom"/>
</dbReference>
<evidence type="ECO:0000256" key="1">
    <source>
        <dbReference type="ARBA" id="ARBA00022679"/>
    </source>
</evidence>
<feature type="binding site" evidence="5">
    <location>
        <position position="44"/>
    </location>
    <ligand>
        <name>ATP</name>
        <dbReference type="ChEBI" id="CHEBI:30616"/>
    </ligand>
</feature>
<keyword evidence="1" id="KW-0808">Transferase</keyword>
<comment type="caution">
    <text evidence="9">The sequence shown here is derived from an EMBL/GenBank/DDBJ whole genome shotgun (WGS) entry which is preliminary data.</text>
</comment>
<dbReference type="InterPro" id="IPR011009">
    <property type="entry name" value="Kinase-like_dom_sf"/>
</dbReference>
<name>A0ABV9DZ21_9ACTN</name>
<feature type="domain" description="Protein kinase" evidence="8">
    <location>
        <begin position="16"/>
        <end position="275"/>
    </location>
</feature>
<evidence type="ECO:0000313" key="10">
    <source>
        <dbReference type="Proteomes" id="UP001595923"/>
    </source>
</evidence>
<dbReference type="SMART" id="SM00220">
    <property type="entry name" value="S_TKc"/>
    <property type="match status" value="1"/>
</dbReference>
<dbReference type="RefSeq" id="WP_378575351.1">
    <property type="nucleotide sequence ID" value="NZ_JBHSFQ010000014.1"/>
</dbReference>
<dbReference type="GO" id="GO:0016301">
    <property type="term" value="F:kinase activity"/>
    <property type="evidence" value="ECO:0007669"/>
    <property type="project" value="UniProtKB-KW"/>
</dbReference>
<organism evidence="9 10">
    <name type="scientific">Nocardiopsis mangrovi</name>
    <dbReference type="NCBI Taxonomy" id="1179818"/>
    <lineage>
        <taxon>Bacteria</taxon>
        <taxon>Bacillati</taxon>
        <taxon>Actinomycetota</taxon>
        <taxon>Actinomycetes</taxon>
        <taxon>Streptosporangiales</taxon>
        <taxon>Nocardiopsidaceae</taxon>
        <taxon>Nocardiopsis</taxon>
    </lineage>
</organism>
<dbReference type="SUPFAM" id="SSF56112">
    <property type="entry name" value="Protein kinase-like (PK-like)"/>
    <property type="match status" value="1"/>
</dbReference>